<keyword evidence="5" id="KW-0175">Coiled coil</keyword>
<feature type="coiled-coil region" evidence="5">
    <location>
        <begin position="220"/>
        <end position="247"/>
    </location>
</feature>
<keyword evidence="4" id="KW-0539">Nucleus</keyword>
<dbReference type="SMART" id="SM00353">
    <property type="entry name" value="HLH"/>
    <property type="match status" value="1"/>
</dbReference>
<feature type="region of interest" description="Disordered" evidence="6">
    <location>
        <begin position="152"/>
        <end position="182"/>
    </location>
</feature>
<keyword evidence="3" id="KW-0804">Transcription</keyword>
<evidence type="ECO:0000256" key="4">
    <source>
        <dbReference type="ARBA" id="ARBA00023242"/>
    </source>
</evidence>
<reference evidence="10" key="1">
    <citation type="journal article" date="2018" name="Gigascience">
        <title>Genome assembly of the Pink Ipe (Handroanthus impetiginosus, Bignoniaceae), a highly valued, ecologically keystone Neotropical timber forest tree.</title>
        <authorList>
            <person name="Silva-Junior O.B."/>
            <person name="Grattapaglia D."/>
            <person name="Novaes E."/>
            <person name="Collevatti R.G."/>
        </authorList>
    </citation>
    <scope>NUCLEOTIDE SEQUENCE [LARGE SCALE GENOMIC DNA]</scope>
    <source>
        <strain evidence="10">cv. UFG-1</strain>
    </source>
</reference>
<dbReference type="SUPFAM" id="SSF47459">
    <property type="entry name" value="HLH, helix-loop-helix DNA-binding domain"/>
    <property type="match status" value="1"/>
</dbReference>
<dbReference type="PROSITE" id="PS51671">
    <property type="entry name" value="ACT"/>
    <property type="match status" value="1"/>
</dbReference>
<dbReference type="InterPro" id="IPR002912">
    <property type="entry name" value="ACT_dom"/>
</dbReference>
<feature type="domain" description="BHLH" evidence="7">
    <location>
        <begin position="181"/>
        <end position="230"/>
    </location>
</feature>
<dbReference type="PANTHER" id="PTHR45959">
    <property type="entry name" value="BHLH TRANSCRIPTION FACTOR"/>
    <property type="match status" value="1"/>
</dbReference>
<evidence type="ECO:0000313" key="9">
    <source>
        <dbReference type="EMBL" id="PIN24638.1"/>
    </source>
</evidence>
<dbReference type="Proteomes" id="UP000231279">
    <property type="component" value="Unassembled WGS sequence"/>
</dbReference>
<dbReference type="EMBL" id="NKXS01000383">
    <property type="protein sequence ID" value="PIN24638.1"/>
    <property type="molecule type" value="Genomic_DNA"/>
</dbReference>
<keyword evidence="2" id="KW-0805">Transcription regulation</keyword>
<proteinExistence type="predicted"/>
<name>A0A2G9I4F1_9LAMI</name>
<comment type="caution">
    <text evidence="9">The sequence shown here is derived from an EMBL/GenBank/DDBJ whole genome shotgun (WGS) entry which is preliminary data.</text>
</comment>
<evidence type="ECO:0000256" key="5">
    <source>
        <dbReference type="SAM" id="Coils"/>
    </source>
</evidence>
<dbReference type="Pfam" id="PF22754">
    <property type="entry name" value="bHLH-TF_ACT-like_plant"/>
    <property type="match status" value="1"/>
</dbReference>
<evidence type="ECO:0000259" key="8">
    <source>
        <dbReference type="PROSITE" id="PS51671"/>
    </source>
</evidence>
<accession>A0A2G9I4F1</accession>
<dbReference type="STRING" id="429701.A0A2G9I4F1"/>
<dbReference type="AlphaFoldDB" id="A0A2G9I4F1"/>
<evidence type="ECO:0000313" key="10">
    <source>
        <dbReference type="Proteomes" id="UP000231279"/>
    </source>
</evidence>
<dbReference type="GO" id="GO:0005634">
    <property type="term" value="C:nucleus"/>
    <property type="evidence" value="ECO:0007669"/>
    <property type="project" value="UniProtKB-SubCell"/>
</dbReference>
<evidence type="ECO:0000256" key="1">
    <source>
        <dbReference type="ARBA" id="ARBA00004123"/>
    </source>
</evidence>
<dbReference type="GO" id="GO:0080090">
    <property type="term" value="P:regulation of primary metabolic process"/>
    <property type="evidence" value="ECO:0007669"/>
    <property type="project" value="UniProtKB-ARBA"/>
</dbReference>
<sequence>MDSSEMSWLSEMGLDNSIFMDQCDFMDSFDEEVAAVLGQDFENCLSAGNNSSSSSTLINIPSTNSINSLCTNSPPTDTNMASEPPAKLQKPNNFSNFSTIQTLPNPDRASSAPIILNFGNSTEINPQQMVNPSRPLNPDEEAAVSEVLRSQGSFVEPEEQSKRAPATTTTTKKTSRVRPPSQTYDHIIAERKRREQLSQRFVALSTIVPGLKKMDKTSVLGDAIKYLKHLQERVKTLEEQATKQTMESVVLVKKSQIMVEDEGSSDEKSGSSDEQPLPEIEARVCNNHILLRVHCEKRKGVLVNLLSRVEKLGLSVVNTNVTPFGSLALDITIVAEMEKEFDLSVKEVVKRLRAAL</sequence>
<dbReference type="Gene3D" id="4.10.280.10">
    <property type="entry name" value="Helix-loop-helix DNA-binding domain"/>
    <property type="match status" value="1"/>
</dbReference>
<dbReference type="PROSITE" id="PS50888">
    <property type="entry name" value="BHLH"/>
    <property type="match status" value="1"/>
</dbReference>
<gene>
    <name evidence="9" type="ORF">CDL12_02630</name>
</gene>
<evidence type="ECO:0000256" key="6">
    <source>
        <dbReference type="SAM" id="MobiDB-lite"/>
    </source>
</evidence>
<evidence type="ECO:0000259" key="7">
    <source>
        <dbReference type="PROSITE" id="PS50888"/>
    </source>
</evidence>
<protein>
    <submittedName>
        <fullName evidence="9">Transcription factor HAND2/Transcription factor TAL1/TAL2/LYL1</fullName>
    </submittedName>
</protein>
<keyword evidence="10" id="KW-1185">Reference proteome</keyword>
<comment type="subcellular location">
    <subcellularLocation>
        <location evidence="1">Nucleus</location>
    </subcellularLocation>
</comment>
<dbReference type="InterPro" id="IPR011598">
    <property type="entry name" value="bHLH_dom"/>
</dbReference>
<evidence type="ECO:0000256" key="2">
    <source>
        <dbReference type="ARBA" id="ARBA00023015"/>
    </source>
</evidence>
<dbReference type="OrthoDB" id="690068at2759"/>
<dbReference type="PANTHER" id="PTHR45959:SF2">
    <property type="entry name" value="BHLH TRANSCRIPTION FACTOR"/>
    <property type="match status" value="1"/>
</dbReference>
<dbReference type="InterPro" id="IPR052610">
    <property type="entry name" value="bHLH_transcription_regulator"/>
</dbReference>
<organism evidence="9 10">
    <name type="scientific">Handroanthus impetiginosus</name>
    <dbReference type="NCBI Taxonomy" id="429701"/>
    <lineage>
        <taxon>Eukaryota</taxon>
        <taxon>Viridiplantae</taxon>
        <taxon>Streptophyta</taxon>
        <taxon>Embryophyta</taxon>
        <taxon>Tracheophyta</taxon>
        <taxon>Spermatophyta</taxon>
        <taxon>Magnoliopsida</taxon>
        <taxon>eudicotyledons</taxon>
        <taxon>Gunneridae</taxon>
        <taxon>Pentapetalae</taxon>
        <taxon>asterids</taxon>
        <taxon>lamiids</taxon>
        <taxon>Lamiales</taxon>
        <taxon>Bignoniaceae</taxon>
        <taxon>Crescentiina</taxon>
        <taxon>Tabebuia alliance</taxon>
        <taxon>Handroanthus</taxon>
    </lineage>
</organism>
<dbReference type="InterPro" id="IPR054502">
    <property type="entry name" value="bHLH-TF_ACT-like_plant"/>
</dbReference>
<dbReference type="Pfam" id="PF00010">
    <property type="entry name" value="HLH"/>
    <property type="match status" value="1"/>
</dbReference>
<dbReference type="GO" id="GO:0046983">
    <property type="term" value="F:protein dimerization activity"/>
    <property type="evidence" value="ECO:0007669"/>
    <property type="project" value="InterPro"/>
</dbReference>
<feature type="domain" description="ACT" evidence="8">
    <location>
        <begin position="290"/>
        <end position="356"/>
    </location>
</feature>
<dbReference type="InterPro" id="IPR036638">
    <property type="entry name" value="HLH_DNA-bd_sf"/>
</dbReference>
<evidence type="ECO:0000256" key="3">
    <source>
        <dbReference type="ARBA" id="ARBA00023163"/>
    </source>
</evidence>
<dbReference type="CDD" id="cd11452">
    <property type="entry name" value="bHLH_AtNAI1_like"/>
    <property type="match status" value="1"/>
</dbReference>